<evidence type="ECO:0000313" key="3">
    <source>
        <dbReference type="Proteomes" id="UP001472677"/>
    </source>
</evidence>
<dbReference type="Proteomes" id="UP001472677">
    <property type="component" value="Unassembled WGS sequence"/>
</dbReference>
<keyword evidence="1" id="KW-0732">Signal</keyword>
<feature type="chain" id="PRO_5046932123" evidence="1">
    <location>
        <begin position="21"/>
        <end position="116"/>
    </location>
</feature>
<gene>
    <name evidence="2" type="ORF">V6N12_060511</name>
</gene>
<accession>A0ABR2D4Q9</accession>
<evidence type="ECO:0000256" key="1">
    <source>
        <dbReference type="SAM" id="SignalP"/>
    </source>
</evidence>
<organism evidence="2 3">
    <name type="scientific">Hibiscus sabdariffa</name>
    <name type="common">roselle</name>
    <dbReference type="NCBI Taxonomy" id="183260"/>
    <lineage>
        <taxon>Eukaryota</taxon>
        <taxon>Viridiplantae</taxon>
        <taxon>Streptophyta</taxon>
        <taxon>Embryophyta</taxon>
        <taxon>Tracheophyta</taxon>
        <taxon>Spermatophyta</taxon>
        <taxon>Magnoliopsida</taxon>
        <taxon>eudicotyledons</taxon>
        <taxon>Gunneridae</taxon>
        <taxon>Pentapetalae</taxon>
        <taxon>rosids</taxon>
        <taxon>malvids</taxon>
        <taxon>Malvales</taxon>
        <taxon>Malvaceae</taxon>
        <taxon>Malvoideae</taxon>
        <taxon>Hibiscus</taxon>
    </lineage>
</organism>
<feature type="signal peptide" evidence="1">
    <location>
        <begin position="1"/>
        <end position="20"/>
    </location>
</feature>
<keyword evidence="3" id="KW-1185">Reference proteome</keyword>
<sequence>MLCTDTFSVVVLLKVNLIQGLNLIAYSLPVPQVGEERVVESVNASGVQSDPPRPVTVLRTKSLKLRNECRGDRRVGSVSDCGEVVKAVSEELAGRSTYGVTTWCPKIASCFISLWS</sequence>
<protein>
    <submittedName>
        <fullName evidence="2">Uncharacterized protein</fullName>
    </submittedName>
</protein>
<reference evidence="2 3" key="1">
    <citation type="journal article" date="2024" name="G3 (Bethesda)">
        <title>Genome assembly of Hibiscus sabdariffa L. provides insights into metabolisms of medicinal natural products.</title>
        <authorList>
            <person name="Kim T."/>
        </authorList>
    </citation>
    <scope>NUCLEOTIDE SEQUENCE [LARGE SCALE GENOMIC DNA]</scope>
    <source>
        <strain evidence="2">TK-2024</strain>
        <tissue evidence="2">Old leaves</tissue>
    </source>
</reference>
<proteinExistence type="predicted"/>
<name>A0ABR2D4Q9_9ROSI</name>
<evidence type="ECO:0000313" key="2">
    <source>
        <dbReference type="EMBL" id="KAK8529738.1"/>
    </source>
</evidence>
<comment type="caution">
    <text evidence="2">The sequence shown here is derived from an EMBL/GenBank/DDBJ whole genome shotgun (WGS) entry which is preliminary data.</text>
</comment>
<dbReference type="EMBL" id="JBBPBM010000036">
    <property type="protein sequence ID" value="KAK8529738.1"/>
    <property type="molecule type" value="Genomic_DNA"/>
</dbReference>